<evidence type="ECO:0000256" key="4">
    <source>
        <dbReference type="ARBA" id="ARBA00022989"/>
    </source>
</evidence>
<evidence type="ECO:0000313" key="7">
    <source>
        <dbReference type="EMBL" id="SMY10503.1"/>
    </source>
</evidence>
<keyword evidence="3 6" id="KW-0812">Transmembrane</keyword>
<name>A0A2H1L271_9MICO</name>
<keyword evidence="2" id="KW-1003">Cell membrane</keyword>
<evidence type="ECO:0000256" key="3">
    <source>
        <dbReference type="ARBA" id="ARBA00022692"/>
    </source>
</evidence>
<dbReference type="OrthoDB" id="6400at2"/>
<keyword evidence="8" id="KW-1185">Reference proteome</keyword>
<dbReference type="PANTHER" id="PTHR34857">
    <property type="entry name" value="SLL0384 PROTEIN"/>
    <property type="match status" value="1"/>
</dbReference>
<evidence type="ECO:0000256" key="1">
    <source>
        <dbReference type="ARBA" id="ARBA00004141"/>
    </source>
</evidence>
<feature type="transmembrane region" description="Helical" evidence="6">
    <location>
        <begin position="84"/>
        <end position="101"/>
    </location>
</feature>
<evidence type="ECO:0000256" key="5">
    <source>
        <dbReference type="ARBA" id="ARBA00023136"/>
    </source>
</evidence>
<dbReference type="Pfam" id="PF02361">
    <property type="entry name" value="CbiQ"/>
    <property type="match status" value="1"/>
</dbReference>
<sequence>MTGATASAAEASTAASAEASAASNARTDPVAAVNPLALWFAAVLYSLPLLTSVDIVSGGTSLGVWLVLFTALGITPATIVKRTWPLLLAAPLSGLSMLLYAEPGGTVHVTWWLVTVSDNSIELALAITVRVLAIGVPTLVALVGIDPTRLADALAQIARLPARFVLGALAAVRLAGVLAADHRSLAQARRARGLSDTRSLTGWLALAFALLVTAMRRGTMLATAMEARAFGSGERTWARASRLTRRDAVVVALALGIALAAVGLALATGTYRLVGSGGGA</sequence>
<feature type="transmembrane region" description="Helical" evidence="6">
    <location>
        <begin position="200"/>
        <end position="218"/>
    </location>
</feature>
<gene>
    <name evidence="7" type="ORF">BJEO58_00070</name>
</gene>
<dbReference type="PANTHER" id="PTHR34857:SF2">
    <property type="entry name" value="SLL0384 PROTEIN"/>
    <property type="match status" value="1"/>
</dbReference>
<dbReference type="AlphaFoldDB" id="A0A2H1L271"/>
<keyword evidence="4 6" id="KW-1133">Transmembrane helix</keyword>
<accession>A0A2H1L271</accession>
<keyword evidence="5 6" id="KW-0472">Membrane</keyword>
<dbReference type="InterPro" id="IPR051611">
    <property type="entry name" value="ECF_transporter_component"/>
</dbReference>
<protein>
    <submittedName>
        <fullName evidence="7">Energy-coupling factor transport system permease protein</fullName>
    </submittedName>
</protein>
<proteinExistence type="predicted"/>
<dbReference type="GO" id="GO:0005886">
    <property type="term" value="C:plasma membrane"/>
    <property type="evidence" value="ECO:0007669"/>
    <property type="project" value="UniProtKB-ARBA"/>
</dbReference>
<evidence type="ECO:0000256" key="6">
    <source>
        <dbReference type="SAM" id="Phobius"/>
    </source>
</evidence>
<evidence type="ECO:0000256" key="2">
    <source>
        <dbReference type="ARBA" id="ARBA00022475"/>
    </source>
</evidence>
<dbReference type="InterPro" id="IPR003339">
    <property type="entry name" value="ABC/ECF_trnsptr_transmembrane"/>
</dbReference>
<comment type="subcellular location">
    <subcellularLocation>
        <location evidence="1">Membrane</location>
        <topology evidence="1">Multi-pass membrane protein</topology>
    </subcellularLocation>
</comment>
<dbReference type="Proteomes" id="UP000234462">
    <property type="component" value="Unassembled WGS sequence"/>
</dbReference>
<reference evidence="8" key="1">
    <citation type="submission" date="2017-03" db="EMBL/GenBank/DDBJ databases">
        <authorList>
            <person name="Monnet C."/>
        </authorList>
    </citation>
    <scope>NUCLEOTIDE SEQUENCE [LARGE SCALE GENOMIC DNA]</scope>
    <source>
        <strain evidence="8">SJ5-8</strain>
    </source>
</reference>
<dbReference type="CDD" id="cd16914">
    <property type="entry name" value="EcfT"/>
    <property type="match status" value="1"/>
</dbReference>
<feature type="transmembrane region" description="Helical" evidence="6">
    <location>
        <begin position="121"/>
        <end position="145"/>
    </location>
</feature>
<feature type="transmembrane region" description="Helical" evidence="6">
    <location>
        <begin position="157"/>
        <end position="180"/>
    </location>
</feature>
<dbReference type="RefSeq" id="WP_101586743.1">
    <property type="nucleotide sequence ID" value="NZ_FXZM01000001.1"/>
</dbReference>
<feature type="transmembrane region" description="Helical" evidence="6">
    <location>
        <begin position="248"/>
        <end position="267"/>
    </location>
</feature>
<dbReference type="EMBL" id="FXZM01000001">
    <property type="protein sequence ID" value="SMY10503.1"/>
    <property type="molecule type" value="Genomic_DNA"/>
</dbReference>
<evidence type="ECO:0000313" key="8">
    <source>
        <dbReference type="Proteomes" id="UP000234462"/>
    </source>
</evidence>
<organism evidence="7 8">
    <name type="scientific">Brevibacterium jeotgali</name>
    <dbReference type="NCBI Taxonomy" id="1262550"/>
    <lineage>
        <taxon>Bacteria</taxon>
        <taxon>Bacillati</taxon>
        <taxon>Actinomycetota</taxon>
        <taxon>Actinomycetes</taxon>
        <taxon>Micrococcales</taxon>
        <taxon>Brevibacteriaceae</taxon>
        <taxon>Brevibacterium</taxon>
    </lineage>
</organism>